<dbReference type="PANTHER" id="PTHR22639">
    <property type="entry name" value="GAG-RELATED PROTEIN"/>
    <property type="match status" value="1"/>
</dbReference>
<feature type="compositionally biased region" description="Basic and acidic residues" evidence="1">
    <location>
        <begin position="34"/>
        <end position="44"/>
    </location>
</feature>
<feature type="domain" description="Zinc finger CCHC" evidence="2">
    <location>
        <begin position="672"/>
        <end position="722"/>
    </location>
</feature>
<name>A0A974H5K4_XENLA</name>
<accession>A0A974H5K4</accession>
<dbReference type="InterPro" id="IPR042509">
    <property type="entry name" value="ZCCHC3"/>
</dbReference>
<dbReference type="GO" id="GO:0003723">
    <property type="term" value="F:RNA binding"/>
    <property type="evidence" value="ECO:0007669"/>
    <property type="project" value="InterPro"/>
</dbReference>
<dbReference type="PANTHER" id="PTHR22639:SF4">
    <property type="entry name" value="ZINC FINGER CCHC DOMAIN-CONTAINING PROTEIN 3"/>
    <property type="match status" value="1"/>
</dbReference>
<evidence type="ECO:0000313" key="3">
    <source>
        <dbReference type="EMBL" id="OCT65688.1"/>
    </source>
</evidence>
<protein>
    <recommendedName>
        <fullName evidence="2">Zinc finger CCHC domain-containing protein</fullName>
    </recommendedName>
</protein>
<evidence type="ECO:0000259" key="2">
    <source>
        <dbReference type="Pfam" id="PF23058"/>
    </source>
</evidence>
<evidence type="ECO:0000256" key="1">
    <source>
        <dbReference type="SAM" id="MobiDB-lite"/>
    </source>
</evidence>
<reference evidence="4" key="1">
    <citation type="journal article" date="2016" name="Nature">
        <title>Genome evolution in the allotetraploid frog Xenopus laevis.</title>
        <authorList>
            <person name="Session A.M."/>
            <person name="Uno Y."/>
            <person name="Kwon T."/>
            <person name="Chapman J.A."/>
            <person name="Toyoda A."/>
            <person name="Takahashi S."/>
            <person name="Fukui A."/>
            <person name="Hikosaka A."/>
            <person name="Suzuki A."/>
            <person name="Kondo M."/>
            <person name="van Heeringen S.J."/>
            <person name="Quigley I."/>
            <person name="Heinz S."/>
            <person name="Ogino H."/>
            <person name="Ochi H."/>
            <person name="Hellsten U."/>
            <person name="Lyons J.B."/>
            <person name="Simakov O."/>
            <person name="Putnam N."/>
            <person name="Stites J."/>
            <person name="Kuroki Y."/>
            <person name="Tanaka T."/>
            <person name="Michiue T."/>
            <person name="Watanabe M."/>
            <person name="Bogdanovic O."/>
            <person name="Lister R."/>
            <person name="Georgiou G."/>
            <person name="Paranjpe S.S."/>
            <person name="van Kruijsbergen I."/>
            <person name="Shu S."/>
            <person name="Carlson J."/>
            <person name="Kinoshita T."/>
            <person name="Ohta Y."/>
            <person name="Mawaribuchi S."/>
            <person name="Jenkins J."/>
            <person name="Grimwood J."/>
            <person name="Schmutz J."/>
            <person name="Mitros T."/>
            <person name="Mozaffari S.V."/>
            <person name="Suzuki Y."/>
            <person name="Haramoto Y."/>
            <person name="Yamamoto T.S."/>
            <person name="Takagi C."/>
            <person name="Heald R."/>
            <person name="Miller K."/>
            <person name="Haudenschild C."/>
            <person name="Kitzman J."/>
            <person name="Nakayama T."/>
            <person name="Izutsu Y."/>
            <person name="Robert J."/>
            <person name="Fortriede J."/>
            <person name="Burns K."/>
            <person name="Lotay V."/>
            <person name="Karimi K."/>
            <person name="Yasuoka Y."/>
            <person name="Dichmann D.S."/>
            <person name="Flajnik M.F."/>
            <person name="Houston D.W."/>
            <person name="Shendure J."/>
            <person name="DuPasquier L."/>
            <person name="Vize P.D."/>
            <person name="Zorn A.M."/>
            <person name="Ito M."/>
            <person name="Marcotte E.M."/>
            <person name="Wallingford J.B."/>
            <person name="Ito Y."/>
            <person name="Asashima M."/>
            <person name="Ueno N."/>
            <person name="Matsuda Y."/>
            <person name="Veenstra G.J."/>
            <person name="Fujiyama A."/>
            <person name="Harland R.M."/>
            <person name="Taira M."/>
            <person name="Rokhsar D.S."/>
        </authorList>
    </citation>
    <scope>NUCLEOTIDE SEQUENCE [LARGE SCALE GENOMIC DNA]</scope>
    <source>
        <strain evidence="4">J</strain>
    </source>
</reference>
<feature type="compositionally biased region" description="Polar residues" evidence="1">
    <location>
        <begin position="15"/>
        <end position="32"/>
    </location>
</feature>
<dbReference type="Pfam" id="PF23058">
    <property type="entry name" value="RBD_ZCCHC3_2nd"/>
    <property type="match status" value="1"/>
</dbReference>
<gene>
    <name evidence="3" type="ORF">XELAEV_18041927mg</name>
</gene>
<dbReference type="InterPro" id="IPR057811">
    <property type="entry name" value="RBD_ZCCHC3_2nd"/>
</dbReference>
<dbReference type="AlphaFoldDB" id="A0A974H5K4"/>
<feature type="region of interest" description="Disordered" evidence="1">
    <location>
        <begin position="442"/>
        <end position="476"/>
    </location>
</feature>
<dbReference type="GO" id="GO:0003690">
    <property type="term" value="F:double-stranded DNA binding"/>
    <property type="evidence" value="ECO:0007669"/>
    <property type="project" value="InterPro"/>
</dbReference>
<sequence>MGLRHVAGVSRPRLRSSSAGTPTTPWGETSSENEMEKFVADSRRQKQRSAAAAQAQEGRINPPGAAKTELLVKVDGKQSKQMQGKQGMATDEEIKHKGMETQSVPLIVNELPIVSVDVSGKKPVSVSQTDINVKNKETVLKKLNLCQNPPQKCVTGACEQQRIQGCAEKQAEAPLCELESVGQVGEESGAAINHSVHVLQPTCQETGTPDTAARLYTGVVCKAQVPVQEPSLCKLSKAHRLCEEGLTEEKVLSLKGTDTKEPKIKGKVKETLTAEKVAEALKELATLQNKKKKLQLAIKSVTHVLAISEGNMKELNARKRDELRGELADIDFQISELYKDVDPWKEIYQNKQRFETMGSNVRGSVSKPVLQKSYQARKVNWQNMAFDQQDKDNQEKRKSVIKTFKVNKQKKDLPIERSFELSSDQDFPDLPKVKGKLNVKSPCKSASVRSDKQREGVLEAGEESGMESGTVESDTMESGAVKIAAMEVSTMESGTVEICAMEIGAIEIDAMEIGTMESGTVEIGAMEIGAMESGVQGRSSESERVQVQVSGNAGNDSTGELAGNRQVEVDQAEAASVEVESIQVGGDSVQRNPASFWDKRRLFPVPDLSDNEPFKRKNWVKIKWDGTKEDAPPDGLGFSPDDLSAIMAQTDIDFDVTFKLPEALDHFWKIYNVQKRAVKIYDEDNVWAGAWCTQVKLEVVGNVPNHLPNSFSIGKEKGTCFYVGQPRRCFKCGAGNHFGRTCKVLKYREMRREMQPVGGEREQEQDTEPPLSQEGVSKKQRPVNSQKRGKMPEKEVRGKEVKATSEENVEGEGWKIYQKRKTKQKYAHQLDPGEGGSEVLTFSLSTGNKFSVLDIESWERSLRGWRRKRGQRRRESKESWSLSLRKSNWLQKRELEKVVNIQ</sequence>
<proteinExistence type="predicted"/>
<dbReference type="EMBL" id="CM004481">
    <property type="protein sequence ID" value="OCT65688.1"/>
    <property type="molecule type" value="Genomic_DNA"/>
</dbReference>
<evidence type="ECO:0000313" key="4">
    <source>
        <dbReference type="Proteomes" id="UP000694892"/>
    </source>
</evidence>
<feature type="region of interest" description="Disordered" evidence="1">
    <location>
        <begin position="1"/>
        <end position="65"/>
    </location>
</feature>
<dbReference type="Proteomes" id="UP000694892">
    <property type="component" value="Chromosome 8S"/>
</dbReference>
<feature type="compositionally biased region" description="Basic and acidic residues" evidence="1">
    <location>
        <begin position="790"/>
        <end position="804"/>
    </location>
</feature>
<organism evidence="3 4">
    <name type="scientific">Xenopus laevis</name>
    <name type="common">African clawed frog</name>
    <dbReference type="NCBI Taxonomy" id="8355"/>
    <lineage>
        <taxon>Eukaryota</taxon>
        <taxon>Metazoa</taxon>
        <taxon>Chordata</taxon>
        <taxon>Craniata</taxon>
        <taxon>Vertebrata</taxon>
        <taxon>Euteleostomi</taxon>
        <taxon>Amphibia</taxon>
        <taxon>Batrachia</taxon>
        <taxon>Anura</taxon>
        <taxon>Pipoidea</taxon>
        <taxon>Pipidae</taxon>
        <taxon>Xenopodinae</taxon>
        <taxon>Xenopus</taxon>
        <taxon>Xenopus</taxon>
    </lineage>
</organism>
<feature type="region of interest" description="Disordered" evidence="1">
    <location>
        <begin position="754"/>
        <end position="804"/>
    </location>
</feature>
<feature type="compositionally biased region" description="Basic and acidic residues" evidence="1">
    <location>
        <begin position="754"/>
        <end position="764"/>
    </location>
</feature>
<dbReference type="GO" id="GO:0002218">
    <property type="term" value="P:activation of innate immune response"/>
    <property type="evidence" value="ECO:0007669"/>
    <property type="project" value="InterPro"/>
</dbReference>